<evidence type="ECO:0000256" key="1">
    <source>
        <dbReference type="SAM" id="MobiDB-lite"/>
    </source>
</evidence>
<feature type="compositionally biased region" description="Basic and acidic residues" evidence="1">
    <location>
        <begin position="67"/>
        <end position="95"/>
    </location>
</feature>
<feature type="compositionally biased region" description="Low complexity" evidence="1">
    <location>
        <begin position="281"/>
        <end position="292"/>
    </location>
</feature>
<proteinExistence type="predicted"/>
<sequence length="362" mass="41150">MYRGPGGGRSKATASTQCQKCLKRGHYSYECTVSAQERPYKPRPSRTQQLLNPNLKPKLTTDVPNELVRKAGIADELLAKKEEERGRKQSREGGRSFRKGSRSVSSHSSDSVSTISTNRSLSRSRSPQRNEHRPKPPTRGSRDAGASRKRERSISSHSHSSRRDERNTRRRMSSFSPPQRGRRGRSGSSPMDTSQDHGTAQKNTRRRWSRSMSSDYHSKPPRRRASPSRSRSRSSDRMDTSQEPTHAENGLSKRNRNGRGGYRSQSRSSSRERGRGRRFRSPLSRSRSPFQRRAPRSPSPFRASETSYNRNALPKRDTHPDNQPREGDRDRGPPPPPPAARERSLSPYSKRVAMTRQTQVGR</sequence>
<evidence type="ECO:0000313" key="2">
    <source>
        <dbReference type="EMBL" id="KAF2662334.1"/>
    </source>
</evidence>
<evidence type="ECO:0008006" key="4">
    <source>
        <dbReference type="Google" id="ProtNLM"/>
    </source>
</evidence>
<dbReference type="Pfam" id="PF13917">
    <property type="entry name" value="zf-CCHC_3"/>
    <property type="match status" value="1"/>
</dbReference>
<name>A0A6A6TUP3_9PLEO</name>
<dbReference type="Proteomes" id="UP000799324">
    <property type="component" value="Unassembled WGS sequence"/>
</dbReference>
<feature type="compositionally biased region" description="Basic and acidic residues" evidence="1">
    <location>
        <begin position="314"/>
        <end position="332"/>
    </location>
</feature>
<feature type="compositionally biased region" description="Low complexity" evidence="1">
    <location>
        <begin position="102"/>
        <end position="120"/>
    </location>
</feature>
<reference evidence="2" key="1">
    <citation type="journal article" date="2020" name="Stud. Mycol.">
        <title>101 Dothideomycetes genomes: a test case for predicting lifestyles and emergence of pathogens.</title>
        <authorList>
            <person name="Haridas S."/>
            <person name="Albert R."/>
            <person name="Binder M."/>
            <person name="Bloem J."/>
            <person name="Labutti K."/>
            <person name="Salamov A."/>
            <person name="Andreopoulos B."/>
            <person name="Baker S."/>
            <person name="Barry K."/>
            <person name="Bills G."/>
            <person name="Bluhm B."/>
            <person name="Cannon C."/>
            <person name="Castanera R."/>
            <person name="Culley D."/>
            <person name="Daum C."/>
            <person name="Ezra D."/>
            <person name="Gonzalez J."/>
            <person name="Henrissat B."/>
            <person name="Kuo A."/>
            <person name="Liang C."/>
            <person name="Lipzen A."/>
            <person name="Lutzoni F."/>
            <person name="Magnuson J."/>
            <person name="Mondo S."/>
            <person name="Nolan M."/>
            <person name="Ohm R."/>
            <person name="Pangilinan J."/>
            <person name="Park H.-J."/>
            <person name="Ramirez L."/>
            <person name="Alfaro M."/>
            <person name="Sun H."/>
            <person name="Tritt A."/>
            <person name="Yoshinaga Y."/>
            <person name="Zwiers L.-H."/>
            <person name="Turgeon B."/>
            <person name="Goodwin S."/>
            <person name="Spatafora J."/>
            <person name="Crous P."/>
            <person name="Grigoriev I."/>
        </authorList>
    </citation>
    <scope>NUCLEOTIDE SEQUENCE</scope>
    <source>
        <strain evidence="2">CBS 122681</strain>
    </source>
</reference>
<feature type="compositionally biased region" description="Polar residues" evidence="1">
    <location>
        <begin position="191"/>
        <end position="202"/>
    </location>
</feature>
<dbReference type="AlphaFoldDB" id="A0A6A6TUP3"/>
<dbReference type="EMBL" id="MU004290">
    <property type="protein sequence ID" value="KAF2662334.1"/>
    <property type="molecule type" value="Genomic_DNA"/>
</dbReference>
<protein>
    <recommendedName>
        <fullName evidence="4">Zinc knuckle-domain-containing protein</fullName>
    </recommendedName>
</protein>
<feature type="compositionally biased region" description="Basic and acidic residues" evidence="1">
    <location>
        <begin position="128"/>
        <end position="154"/>
    </location>
</feature>
<feature type="region of interest" description="Disordered" evidence="1">
    <location>
        <begin position="34"/>
        <end position="362"/>
    </location>
</feature>
<dbReference type="OrthoDB" id="437973at2759"/>
<evidence type="ECO:0000313" key="3">
    <source>
        <dbReference type="Proteomes" id="UP000799324"/>
    </source>
</evidence>
<accession>A0A6A6TUP3</accession>
<gene>
    <name evidence="2" type="ORF">K491DRAFT_686815</name>
</gene>
<keyword evidence="3" id="KW-1185">Reference proteome</keyword>
<organism evidence="2 3">
    <name type="scientific">Lophiostoma macrostomum CBS 122681</name>
    <dbReference type="NCBI Taxonomy" id="1314788"/>
    <lineage>
        <taxon>Eukaryota</taxon>
        <taxon>Fungi</taxon>
        <taxon>Dikarya</taxon>
        <taxon>Ascomycota</taxon>
        <taxon>Pezizomycotina</taxon>
        <taxon>Dothideomycetes</taxon>
        <taxon>Pleosporomycetidae</taxon>
        <taxon>Pleosporales</taxon>
        <taxon>Lophiostomataceae</taxon>
        <taxon>Lophiostoma</taxon>
    </lineage>
</organism>
<feature type="compositionally biased region" description="Basic residues" evidence="1">
    <location>
        <begin position="219"/>
        <end position="232"/>
    </location>
</feature>